<feature type="region of interest" description="Disordered" evidence="1">
    <location>
        <begin position="1"/>
        <end position="29"/>
    </location>
</feature>
<reference evidence="2" key="1">
    <citation type="submission" date="2014-09" db="EMBL/GenBank/DDBJ databases">
        <authorList>
            <person name="Magalhaes I.L.F."/>
            <person name="Oliveira U."/>
            <person name="Santos F.R."/>
            <person name="Vidigal T.H.D.A."/>
            <person name="Brescovit A.D."/>
            <person name="Santos A.J."/>
        </authorList>
    </citation>
    <scope>NUCLEOTIDE SEQUENCE</scope>
    <source>
        <tissue evidence="2">Shoot tissue taken approximately 20 cm above the soil surface</tissue>
    </source>
</reference>
<accession>A0A0A8YWL8</accession>
<name>A0A0A8YWL8_ARUDO</name>
<evidence type="ECO:0000256" key="1">
    <source>
        <dbReference type="SAM" id="MobiDB-lite"/>
    </source>
</evidence>
<proteinExistence type="predicted"/>
<protein>
    <submittedName>
        <fullName evidence="2">Uncharacterized protein</fullName>
    </submittedName>
</protein>
<reference evidence="2" key="2">
    <citation type="journal article" date="2015" name="Data Brief">
        <title>Shoot transcriptome of the giant reed, Arundo donax.</title>
        <authorList>
            <person name="Barrero R.A."/>
            <person name="Guerrero F.D."/>
            <person name="Moolhuijzen P."/>
            <person name="Goolsby J.A."/>
            <person name="Tidwell J."/>
            <person name="Bellgard S.E."/>
            <person name="Bellgard M.I."/>
        </authorList>
    </citation>
    <scope>NUCLEOTIDE SEQUENCE</scope>
    <source>
        <tissue evidence="2">Shoot tissue taken approximately 20 cm above the soil surface</tissue>
    </source>
</reference>
<sequence>MDGETVCTGSRSSTLQISPSDPHVSLHDSTLDSPTYMPCVGMKPEHSCFKTIKYLE</sequence>
<organism evidence="2">
    <name type="scientific">Arundo donax</name>
    <name type="common">Giant reed</name>
    <name type="synonym">Donax arundinaceus</name>
    <dbReference type="NCBI Taxonomy" id="35708"/>
    <lineage>
        <taxon>Eukaryota</taxon>
        <taxon>Viridiplantae</taxon>
        <taxon>Streptophyta</taxon>
        <taxon>Embryophyta</taxon>
        <taxon>Tracheophyta</taxon>
        <taxon>Spermatophyta</taxon>
        <taxon>Magnoliopsida</taxon>
        <taxon>Liliopsida</taxon>
        <taxon>Poales</taxon>
        <taxon>Poaceae</taxon>
        <taxon>PACMAD clade</taxon>
        <taxon>Arundinoideae</taxon>
        <taxon>Arundineae</taxon>
        <taxon>Arundo</taxon>
    </lineage>
</organism>
<dbReference type="EMBL" id="GBRH01266376">
    <property type="protein sequence ID" value="JAD31519.1"/>
    <property type="molecule type" value="Transcribed_RNA"/>
</dbReference>
<dbReference type="AlphaFoldDB" id="A0A0A8YWL8"/>
<evidence type="ECO:0000313" key="2">
    <source>
        <dbReference type="EMBL" id="JAD31519.1"/>
    </source>
</evidence>
<feature type="compositionally biased region" description="Polar residues" evidence="1">
    <location>
        <begin position="7"/>
        <end position="19"/>
    </location>
</feature>